<accession>A0A3S4YDM4</accession>
<dbReference type="InterPro" id="IPR029058">
    <property type="entry name" value="AB_hydrolase_fold"/>
</dbReference>
<comment type="caution">
    <text evidence="2">The sequence shown here is derived from an EMBL/GenBank/DDBJ whole genome shotgun (WGS) entry which is preliminary data.</text>
</comment>
<feature type="signal peptide" evidence="1">
    <location>
        <begin position="1"/>
        <end position="27"/>
    </location>
</feature>
<dbReference type="SUPFAM" id="SSF53474">
    <property type="entry name" value="alpha/beta-Hydrolases"/>
    <property type="match status" value="1"/>
</dbReference>
<sequence length="338" mass="37081">MKFMTRAIKKVAAAVTAVAAASVLAVAGQGVATAGPRDWLRPDATGACEWDGVGFWVQRCDVFSPAMNRNITVQIQPAQRGGNAGFYLLDGARATERANAWTTDSNAPELYANHNITLVMPVGGQGTFYQDWLRPANYTGDGPLFKWETFLTKELPAYLEGNFGVARNNNSIAGLSMGGTAALNLAARNPAMFKQAMSWSGYLTMSGPGMSTLVRLAMLDLGGFNVNNMYGSMFNPNRYENDPFWNMGALRGKDVYISAASGFWSADDIMRYEVKDRITGSILEAFSLYTTTLWEAKARAEGVNVTVNYPAAGIHNWLQWNYQLNLTKNRVLDVMQAW</sequence>
<name>A0A3S4YDM4_9CORY</name>
<gene>
    <name evidence="2" type="primary">fbpC_1</name>
    <name evidence="2" type="ORF">NCTC10254_00033</name>
</gene>
<dbReference type="AlphaFoldDB" id="A0A3S4YDM4"/>
<dbReference type="Gene3D" id="3.40.50.1820">
    <property type="entry name" value="alpha/beta hydrolase"/>
    <property type="match status" value="1"/>
</dbReference>
<dbReference type="GeneID" id="84573480"/>
<dbReference type="Proteomes" id="UP000249886">
    <property type="component" value="Unassembled WGS sequence"/>
</dbReference>
<dbReference type="EC" id="2.3.1.-" evidence="2"/>
<dbReference type="GO" id="GO:0016747">
    <property type="term" value="F:acyltransferase activity, transferring groups other than amino-acyl groups"/>
    <property type="evidence" value="ECO:0007669"/>
    <property type="project" value="TreeGrafter"/>
</dbReference>
<dbReference type="PANTHER" id="PTHR48098:SF1">
    <property type="entry name" value="DIACYLGLYCEROL ACYLTRANSFERASE_MYCOLYLTRANSFERASE AG85A"/>
    <property type="match status" value="1"/>
</dbReference>
<protein>
    <submittedName>
        <fullName evidence="2">PS1 protein</fullName>
        <ecNumber evidence="2">2.3.1.-</ecNumber>
    </submittedName>
</protein>
<dbReference type="InterPro" id="IPR000801">
    <property type="entry name" value="Esterase-like"/>
</dbReference>
<dbReference type="EMBL" id="UARK01000001">
    <property type="protein sequence ID" value="SPW23676.1"/>
    <property type="molecule type" value="Genomic_DNA"/>
</dbReference>
<proteinExistence type="predicted"/>
<reference evidence="2 3" key="1">
    <citation type="submission" date="2018-06" db="EMBL/GenBank/DDBJ databases">
        <authorList>
            <consortium name="Pathogen Informatics"/>
            <person name="Doyle S."/>
        </authorList>
    </citation>
    <scope>NUCLEOTIDE SEQUENCE [LARGE SCALE GENOMIC DNA]</scope>
    <source>
        <strain evidence="2 3">NCTC10254</strain>
    </source>
</reference>
<organism evidence="2 3">
    <name type="scientific">Corynebacterium matruchotii</name>
    <dbReference type="NCBI Taxonomy" id="43768"/>
    <lineage>
        <taxon>Bacteria</taxon>
        <taxon>Bacillati</taxon>
        <taxon>Actinomycetota</taxon>
        <taxon>Actinomycetes</taxon>
        <taxon>Mycobacteriales</taxon>
        <taxon>Corynebacteriaceae</taxon>
        <taxon>Corynebacterium</taxon>
    </lineage>
</organism>
<dbReference type="RefSeq" id="WP_005522520.1">
    <property type="nucleotide sequence ID" value="NZ_CAJPQJ010000032.1"/>
</dbReference>
<dbReference type="InterPro" id="IPR050583">
    <property type="entry name" value="Mycobacterial_A85_antigen"/>
</dbReference>
<keyword evidence="2" id="KW-0012">Acyltransferase</keyword>
<evidence type="ECO:0000313" key="3">
    <source>
        <dbReference type="Proteomes" id="UP000249886"/>
    </source>
</evidence>
<dbReference type="Pfam" id="PF00756">
    <property type="entry name" value="Esterase"/>
    <property type="match status" value="1"/>
</dbReference>
<keyword evidence="1" id="KW-0732">Signal</keyword>
<evidence type="ECO:0000256" key="1">
    <source>
        <dbReference type="SAM" id="SignalP"/>
    </source>
</evidence>
<feature type="chain" id="PRO_5043188927" evidence="1">
    <location>
        <begin position="28"/>
        <end position="338"/>
    </location>
</feature>
<dbReference type="PANTHER" id="PTHR48098">
    <property type="entry name" value="ENTEROCHELIN ESTERASE-RELATED"/>
    <property type="match status" value="1"/>
</dbReference>
<keyword evidence="2" id="KW-0808">Transferase</keyword>
<evidence type="ECO:0000313" key="2">
    <source>
        <dbReference type="EMBL" id="SPW23676.1"/>
    </source>
</evidence>